<feature type="transmembrane region" description="Helical" evidence="1">
    <location>
        <begin position="205"/>
        <end position="224"/>
    </location>
</feature>
<sequence length="292" mass="31995">MHLSLTTALSPPHTCRKTTPQIVTSNSYARLFIPTPCRKRFALKPAQRRTDARAAFEEKPTYKGVYGEWRIEEEDVKEVTAYRVGISAATLSLLVCSTAAFLPEDSETTKQVVQLLDFASFFGIVSLGLSLKLIHVYVAPLKRLLQLLWAFGATGTVAIMATQEEPAAQYVFQHPMSVLAVGPVFAAVSGLAFKEGLCYGKPEAAGLFFVVPALLLGHLFGIVPEEGEKALLAVFCVLAAVFAGRKYTQPIKDDIGDKSIFEFQALPEEEQLIKLRELEIAASAQQSREGEQ</sequence>
<gene>
    <name evidence="2" type="ORF">TSPGSL018_9750</name>
</gene>
<dbReference type="AlphaFoldDB" id="A0A061R7P6"/>
<dbReference type="InterPro" id="IPR019275">
    <property type="entry name" value="DUF2301"/>
</dbReference>
<keyword evidence="1" id="KW-0472">Membrane</keyword>
<name>A0A061R7P6_9CHLO</name>
<accession>A0A061R7P6</accession>
<dbReference type="EMBL" id="GBEZ01018431">
    <property type="protein sequence ID" value="JAC68003.1"/>
    <property type="molecule type" value="Transcribed_RNA"/>
</dbReference>
<reference evidence="2" key="1">
    <citation type="submission" date="2014-05" db="EMBL/GenBank/DDBJ databases">
        <title>The transcriptome of the halophilic microalga Tetraselmis sp. GSL018 isolated from the Great Salt Lake, Utah.</title>
        <authorList>
            <person name="Jinkerson R.E."/>
            <person name="D'Adamo S."/>
            <person name="Posewitz M.C."/>
        </authorList>
    </citation>
    <scope>NUCLEOTIDE SEQUENCE</scope>
    <source>
        <strain evidence="2">GSL018</strain>
    </source>
</reference>
<dbReference type="GO" id="GO:0009507">
    <property type="term" value="C:chloroplast"/>
    <property type="evidence" value="ECO:0007669"/>
    <property type="project" value="TreeGrafter"/>
</dbReference>
<dbReference type="PANTHER" id="PTHR36716:SF2">
    <property type="entry name" value="F3H9.20 PROTEIN"/>
    <property type="match status" value="1"/>
</dbReference>
<dbReference type="Pfam" id="PF10063">
    <property type="entry name" value="DUF2301"/>
    <property type="match status" value="1"/>
</dbReference>
<feature type="transmembrane region" description="Helical" evidence="1">
    <location>
        <begin position="230"/>
        <end position="248"/>
    </location>
</feature>
<organism evidence="2">
    <name type="scientific">Tetraselmis sp. GSL018</name>
    <dbReference type="NCBI Taxonomy" id="582737"/>
    <lineage>
        <taxon>Eukaryota</taxon>
        <taxon>Viridiplantae</taxon>
        <taxon>Chlorophyta</taxon>
        <taxon>core chlorophytes</taxon>
        <taxon>Chlorodendrophyceae</taxon>
        <taxon>Chlorodendrales</taxon>
        <taxon>Chlorodendraceae</taxon>
        <taxon>Tetraselmis</taxon>
    </lineage>
</organism>
<protein>
    <recommendedName>
        <fullName evidence="3">Integral membrane protein</fullName>
    </recommendedName>
</protein>
<keyword evidence="1" id="KW-0812">Transmembrane</keyword>
<evidence type="ECO:0008006" key="3">
    <source>
        <dbReference type="Google" id="ProtNLM"/>
    </source>
</evidence>
<feature type="transmembrane region" description="Helical" evidence="1">
    <location>
        <begin position="80"/>
        <end position="103"/>
    </location>
</feature>
<keyword evidence="1" id="KW-1133">Transmembrane helix</keyword>
<dbReference type="PANTHER" id="PTHR36716">
    <property type="entry name" value="F3H9.20 PROTEIN"/>
    <property type="match status" value="1"/>
</dbReference>
<feature type="transmembrane region" description="Helical" evidence="1">
    <location>
        <begin position="144"/>
        <end position="162"/>
    </location>
</feature>
<evidence type="ECO:0000313" key="2">
    <source>
        <dbReference type="EMBL" id="JAC68003.1"/>
    </source>
</evidence>
<evidence type="ECO:0000256" key="1">
    <source>
        <dbReference type="SAM" id="Phobius"/>
    </source>
</evidence>
<proteinExistence type="predicted"/>
<feature type="transmembrane region" description="Helical" evidence="1">
    <location>
        <begin position="174"/>
        <end position="193"/>
    </location>
</feature>
<feature type="transmembrane region" description="Helical" evidence="1">
    <location>
        <begin position="115"/>
        <end position="137"/>
    </location>
</feature>